<accession>A0A2M9ZCI0</accession>
<keyword evidence="1" id="KW-0732">Signal</keyword>
<organism evidence="2 3">
    <name type="scientific">Leptospira wolffii</name>
    <dbReference type="NCBI Taxonomy" id="409998"/>
    <lineage>
        <taxon>Bacteria</taxon>
        <taxon>Pseudomonadati</taxon>
        <taxon>Spirochaetota</taxon>
        <taxon>Spirochaetia</taxon>
        <taxon>Leptospirales</taxon>
        <taxon>Leptospiraceae</taxon>
        <taxon>Leptospira</taxon>
    </lineage>
</organism>
<feature type="signal peptide" evidence="1">
    <location>
        <begin position="1"/>
        <end position="18"/>
    </location>
</feature>
<dbReference type="RefSeq" id="WP_100758946.1">
    <property type="nucleotide sequence ID" value="NZ_NPDT01000003.1"/>
</dbReference>
<comment type="caution">
    <text evidence="2">The sequence shown here is derived from an EMBL/GenBank/DDBJ whole genome shotgun (WGS) entry which is preliminary data.</text>
</comment>
<protein>
    <submittedName>
        <fullName evidence="2">Uncharacterized protein</fullName>
    </submittedName>
</protein>
<dbReference type="Proteomes" id="UP000231912">
    <property type="component" value="Unassembled WGS sequence"/>
</dbReference>
<gene>
    <name evidence="2" type="ORF">CH371_11200</name>
</gene>
<evidence type="ECO:0000313" key="3">
    <source>
        <dbReference type="Proteomes" id="UP000231912"/>
    </source>
</evidence>
<reference evidence="2 3" key="1">
    <citation type="submission" date="2017-07" db="EMBL/GenBank/DDBJ databases">
        <title>Leptospira spp. isolated from tropical soils.</title>
        <authorList>
            <person name="Thibeaux R."/>
            <person name="Iraola G."/>
            <person name="Ferres I."/>
            <person name="Bierque E."/>
            <person name="Girault D."/>
            <person name="Soupe-Gilbert M.-E."/>
            <person name="Picardeau M."/>
            <person name="Goarant C."/>
        </authorList>
    </citation>
    <scope>NUCLEOTIDE SEQUENCE [LARGE SCALE GENOMIC DNA]</scope>
    <source>
        <strain evidence="2 3">FH2-C-A2</strain>
    </source>
</reference>
<dbReference type="EMBL" id="NPDT01000003">
    <property type="protein sequence ID" value="PJZ66072.1"/>
    <property type="molecule type" value="Genomic_DNA"/>
</dbReference>
<dbReference type="AlphaFoldDB" id="A0A2M9ZCI0"/>
<name>A0A2M9ZCI0_9LEPT</name>
<evidence type="ECO:0000256" key="1">
    <source>
        <dbReference type="SAM" id="SignalP"/>
    </source>
</evidence>
<proteinExistence type="predicted"/>
<evidence type="ECO:0000313" key="2">
    <source>
        <dbReference type="EMBL" id="PJZ66072.1"/>
    </source>
</evidence>
<feature type="chain" id="PRO_5014637927" evidence="1">
    <location>
        <begin position="19"/>
        <end position="181"/>
    </location>
</feature>
<sequence>MKYILATLALLISLSLNADPVVWKTFDGKAVPDSESLKSASGFGGMLVVTPDPDWAQKWYTPPETVPKISTASNVKYGDSLTILIFFTNPLVNERGEIKIACDIKAKRPDGTYSIDAKDIDCASGKLQGRSNNIMLSNAVVKFTAEENDLPGVWVIEILLKDSIRNVKLELKTKYNLLKSK</sequence>